<comment type="function">
    <text evidence="16">Catalyzes the exchange of ADP and ATP across the membrane.</text>
</comment>
<comment type="caution">
    <text evidence="17">The sequence shown here is derived from an EMBL/GenBank/DDBJ whole genome shotgun (WGS) entry which is preliminary data.</text>
</comment>
<evidence type="ECO:0000256" key="11">
    <source>
        <dbReference type="ARBA" id="ARBA00023136"/>
    </source>
</evidence>
<dbReference type="SUPFAM" id="SSF103506">
    <property type="entry name" value="Mitochondrial carrier"/>
    <property type="match status" value="1"/>
</dbReference>
<dbReference type="PROSITE" id="PS50920">
    <property type="entry name" value="SOLCAR"/>
    <property type="match status" value="3"/>
</dbReference>
<dbReference type="PANTHER" id="PTHR45635">
    <property type="entry name" value="ADP,ATP CARRIER PROTEIN 1-RELATED-RELATED"/>
    <property type="match status" value="1"/>
</dbReference>
<dbReference type="OrthoDB" id="270584at2759"/>
<accession>A0A1S8BHX8</accession>
<dbReference type="EMBL" id="MSZU01000076">
    <property type="protein sequence ID" value="OMP87056.1"/>
    <property type="molecule type" value="Genomic_DNA"/>
</dbReference>
<evidence type="ECO:0000256" key="14">
    <source>
        <dbReference type="PROSITE-ProRule" id="PRU00282"/>
    </source>
</evidence>
<dbReference type="GO" id="GO:1990544">
    <property type="term" value="P:mitochondrial ATP transmembrane transport"/>
    <property type="evidence" value="ECO:0007669"/>
    <property type="project" value="InterPro"/>
</dbReference>
<organism evidence="17 18">
    <name type="scientific">Diplodia seriata</name>
    <dbReference type="NCBI Taxonomy" id="420778"/>
    <lineage>
        <taxon>Eukaryota</taxon>
        <taxon>Fungi</taxon>
        <taxon>Dikarya</taxon>
        <taxon>Ascomycota</taxon>
        <taxon>Pezizomycotina</taxon>
        <taxon>Dothideomycetes</taxon>
        <taxon>Dothideomycetes incertae sedis</taxon>
        <taxon>Botryosphaeriales</taxon>
        <taxon>Botryosphaeriaceae</taxon>
        <taxon>Diplodia</taxon>
    </lineage>
</organism>
<evidence type="ECO:0000256" key="15">
    <source>
        <dbReference type="RuleBase" id="RU000488"/>
    </source>
</evidence>
<evidence type="ECO:0000256" key="13">
    <source>
        <dbReference type="ARBA" id="ARBA00045250"/>
    </source>
</evidence>
<keyword evidence="4 15" id="KW-0813">Transport</keyword>
<keyword evidence="7" id="KW-0677">Repeat</keyword>
<evidence type="ECO:0000256" key="4">
    <source>
        <dbReference type="ARBA" id="ARBA00022448"/>
    </source>
</evidence>
<dbReference type="InterPro" id="IPR002113">
    <property type="entry name" value="ADT_euk_type"/>
</dbReference>
<comment type="subcellular location">
    <subcellularLocation>
        <location evidence="16">Membrane</location>
        <topology evidence="16">Multi-pass membrane protein</topology>
    </subcellularLocation>
    <subcellularLocation>
        <location evidence="1">Mitochondrion inner membrane</location>
        <topology evidence="1">Multi-pass membrane protein</topology>
    </subcellularLocation>
</comment>
<comment type="similarity">
    <text evidence="2 15">Belongs to the mitochondrial carrier (TC 2.A.29) family.</text>
</comment>
<evidence type="ECO:0000313" key="18">
    <source>
        <dbReference type="Proteomes" id="UP000190776"/>
    </source>
</evidence>
<evidence type="ECO:0000256" key="10">
    <source>
        <dbReference type="ARBA" id="ARBA00023128"/>
    </source>
</evidence>
<evidence type="ECO:0000256" key="7">
    <source>
        <dbReference type="ARBA" id="ARBA00022737"/>
    </source>
</evidence>
<protein>
    <recommendedName>
        <fullName evidence="16">ADP/ATP translocase</fullName>
    </recommendedName>
    <alternativeName>
        <fullName evidence="16">ADP,ATP carrier protein</fullName>
    </alternativeName>
</protein>
<keyword evidence="6 14" id="KW-0812">Transmembrane</keyword>
<feature type="repeat" description="Solcar" evidence="14">
    <location>
        <begin position="185"/>
        <end position="271"/>
    </location>
</feature>
<feature type="repeat" description="Solcar" evidence="14">
    <location>
        <begin position="84"/>
        <end position="177"/>
    </location>
</feature>
<gene>
    <name evidence="17" type="ORF">BK809_0007142</name>
</gene>
<keyword evidence="10" id="KW-0496">Mitochondrion</keyword>
<keyword evidence="5" id="KW-0050">Antiport</keyword>
<evidence type="ECO:0000256" key="6">
    <source>
        <dbReference type="ARBA" id="ARBA00022692"/>
    </source>
</evidence>
<comment type="subunit">
    <text evidence="3 16">Monomer.</text>
</comment>
<dbReference type="PRINTS" id="PR00926">
    <property type="entry name" value="MITOCARRIER"/>
</dbReference>
<evidence type="ECO:0000256" key="16">
    <source>
        <dbReference type="RuleBase" id="RU368008"/>
    </source>
</evidence>
<dbReference type="PRINTS" id="PR00927">
    <property type="entry name" value="ADPTRNSLCASE"/>
</dbReference>
<feature type="transmembrane region" description="Helical" evidence="16">
    <location>
        <begin position="148"/>
        <end position="167"/>
    </location>
</feature>
<dbReference type="GO" id="GO:0140021">
    <property type="term" value="P:mitochondrial ADP transmembrane transport"/>
    <property type="evidence" value="ECO:0007669"/>
    <property type="project" value="InterPro"/>
</dbReference>
<reference evidence="17 18" key="1">
    <citation type="submission" date="2017-01" db="EMBL/GenBank/DDBJ databases">
        <title>Draft genome sequence of Diplodia seriata F98.1, a fungal species involved in grapevine trunk diseases.</title>
        <authorList>
            <person name="Robert-Siegwald G."/>
            <person name="Vallet J."/>
            <person name="Abou-Mansour E."/>
            <person name="Xu J."/>
            <person name="Rey P."/>
            <person name="Bertsch C."/>
            <person name="Rego C."/>
            <person name="Larignon P."/>
            <person name="Fontaine F."/>
            <person name="Lebrun M.-H."/>
        </authorList>
    </citation>
    <scope>NUCLEOTIDE SEQUENCE [LARGE SCALE GENOMIC DNA]</scope>
    <source>
        <strain evidence="17 18">F98.1</strain>
    </source>
</reference>
<keyword evidence="11 14" id="KW-0472">Membrane</keyword>
<keyword evidence="9 16" id="KW-1133">Transmembrane helix</keyword>
<dbReference type="Gene3D" id="1.50.40.10">
    <property type="entry name" value="Mitochondrial carrier domain"/>
    <property type="match status" value="1"/>
</dbReference>
<name>A0A1S8BHX8_9PEZI</name>
<dbReference type="InterPro" id="IPR018108">
    <property type="entry name" value="MCP_transmembrane"/>
</dbReference>
<dbReference type="GO" id="GO:0005471">
    <property type="term" value="F:ATP:ADP antiporter activity"/>
    <property type="evidence" value="ECO:0007669"/>
    <property type="project" value="UniProtKB-UniRule"/>
</dbReference>
<evidence type="ECO:0000256" key="5">
    <source>
        <dbReference type="ARBA" id="ARBA00022449"/>
    </source>
</evidence>
<dbReference type="InterPro" id="IPR023395">
    <property type="entry name" value="MCP_dom_sf"/>
</dbReference>
<evidence type="ECO:0000256" key="3">
    <source>
        <dbReference type="ARBA" id="ARBA00011245"/>
    </source>
</evidence>
<evidence type="ECO:0000313" key="17">
    <source>
        <dbReference type="EMBL" id="OMP87056.1"/>
    </source>
</evidence>
<evidence type="ECO:0000256" key="8">
    <source>
        <dbReference type="ARBA" id="ARBA00022792"/>
    </source>
</evidence>
<dbReference type="Proteomes" id="UP000190776">
    <property type="component" value="Unassembled WGS sequence"/>
</dbReference>
<dbReference type="PANTHER" id="PTHR45635:SF14">
    <property type="entry name" value="ADP_ATP TRANSLOCASE"/>
    <property type="match status" value="1"/>
</dbReference>
<proteinExistence type="inferred from homology"/>
<sequence length="282" mass="30509">MAKEGEVVQADKDEMIRAGRLDRKYNGIADCFRRTTAQEGVVSLWRGNTANVIRYFPTQALNFAFRDTYKSMFAFKKERDGYAKWMMGNLASGGAAGATSLLFVYSLDYARTRLANDAKSTKAGGGERQFNGLVDVYKKTLASDGIAGLYRGFGPSVAGIIVYRGLYFGMYDSIKPVVLVGPLEGNFLASFLLGWTVTTGAGIASYPLDTVRRRMMMTSGEAVKYKSSLDAAKQIVANEGFKSLFKGAGANILRGVAGAGVLSIYDQVQLILFGKKFKGGSG</sequence>
<feature type="transmembrane region" description="Helical" evidence="16">
    <location>
        <begin position="85"/>
        <end position="105"/>
    </location>
</feature>
<evidence type="ECO:0000256" key="12">
    <source>
        <dbReference type="ARBA" id="ARBA00024143"/>
    </source>
</evidence>
<dbReference type="AlphaFoldDB" id="A0A1S8BHX8"/>
<comment type="catalytic activity">
    <reaction evidence="12">
        <text>ADP(in) + ATP(out) = ADP(out) + ATP(in)</text>
        <dbReference type="Rhea" id="RHEA:34999"/>
        <dbReference type="ChEBI" id="CHEBI:30616"/>
        <dbReference type="ChEBI" id="CHEBI:456216"/>
    </reaction>
    <physiologicalReaction direction="left-to-right" evidence="12">
        <dbReference type="Rhea" id="RHEA:35000"/>
    </physiologicalReaction>
</comment>
<dbReference type="InterPro" id="IPR002067">
    <property type="entry name" value="MCP"/>
</dbReference>
<dbReference type="STRING" id="420778.A0A1S8BHX8"/>
<feature type="transmembrane region" description="Helical" evidence="16">
    <location>
        <begin position="187"/>
        <end position="208"/>
    </location>
</feature>
<dbReference type="Pfam" id="PF00153">
    <property type="entry name" value="Mito_carr"/>
    <property type="match status" value="3"/>
</dbReference>
<evidence type="ECO:0000256" key="1">
    <source>
        <dbReference type="ARBA" id="ARBA00004448"/>
    </source>
</evidence>
<evidence type="ECO:0000256" key="2">
    <source>
        <dbReference type="ARBA" id="ARBA00006375"/>
    </source>
</evidence>
<keyword evidence="8" id="KW-0999">Mitochondrion inner membrane</keyword>
<feature type="repeat" description="Solcar" evidence="14">
    <location>
        <begin position="1"/>
        <end position="72"/>
    </location>
</feature>
<dbReference type="GO" id="GO:0005743">
    <property type="term" value="C:mitochondrial inner membrane"/>
    <property type="evidence" value="ECO:0007669"/>
    <property type="project" value="UniProtKB-SubCell"/>
</dbReference>
<comment type="caution">
    <text evidence="16">Lacks conserved residue(s) required for the propagation of feature annotation.</text>
</comment>
<evidence type="ECO:0000256" key="9">
    <source>
        <dbReference type="ARBA" id="ARBA00022989"/>
    </source>
</evidence>
<comment type="function">
    <text evidence="13">ADP:ATP antiporter that mediates import of ADP into the mitochondrial matrix for ATP synthesis, and export of ATP out to fuel the cell. Cycles between the cytoplasmic-open state (c-state) and the matrix-open state (m-state): operates by the alternating access mechanism with a single substrate-binding site intermittently exposed to either the cytosolic (c-state) or matrix (m-state) side of the inner mitochondrial membrane.</text>
</comment>